<evidence type="ECO:0000256" key="1">
    <source>
        <dbReference type="SAM" id="Coils"/>
    </source>
</evidence>
<accession>A0ABN7WVL2</accession>
<sequence length="611" mass="72748">TDILLDTCEETCKKLKDKITDKENFISDLLKNNEDKIYKPFMYKGIIYNLLCDKDVISELGNGLYHKLFNDKNFIKEVKPSLDAKSEIFSNFNNRKKELEDVCSTTFLIEDMENTNNLEEFLTNSDFKPYFWKDLLIPNEEKDLIKEHWINKMNINNENINKEDVEKIGTGKINTPIKLPSVKPSEDTKKELSETENRLNEEIKSLKKELKDIEKEKSYTKNINEIIDLVKKSSKNKLDSNLKEQTLKDVNWLKNKLNGIIFDKDELNEIIKEFSIENRDKDRIDYLSNLFKQHLDNKEMIENLIKEFKKKQAILALENENSIINKNIQELKIQLSKEEITENEKNRINTLINKFNRKISNNKIEKDLSKEEEERLKEIDNQIRKFKSFKELEDKEKLDLEIDFICNKNPELRKEFDKLRRTRRDHVKLYEQLLKEINDPNVKIDDLKHNKGSISKKINKLKNIELAKDLFEELHEKYNEKYTKLIADNMEEFAQELERQINKEKNSKNIDGSIKKNVEKLKEMNTELAYEKILKDINQETDIEKLDDNKEIDAEIQKLKQDDDEYPDDLINNLTKEKINKKEKIFKTNKYNILEKNINSSYEHPQSLLDT</sequence>
<gene>
    <name evidence="2" type="ORF">GMARGA_LOCUS35446</name>
</gene>
<feature type="coiled-coil region" evidence="1">
    <location>
        <begin position="185"/>
        <end position="223"/>
    </location>
</feature>
<feature type="non-terminal residue" evidence="2">
    <location>
        <position position="1"/>
    </location>
</feature>
<reference evidence="2 3" key="1">
    <citation type="submission" date="2021-06" db="EMBL/GenBank/DDBJ databases">
        <authorList>
            <person name="Kallberg Y."/>
            <person name="Tangrot J."/>
            <person name="Rosling A."/>
        </authorList>
    </citation>
    <scope>NUCLEOTIDE SEQUENCE [LARGE SCALE GENOMIC DNA]</scope>
    <source>
        <strain evidence="2 3">120-4 pot B 10/14</strain>
    </source>
</reference>
<protein>
    <submittedName>
        <fullName evidence="2">28489_t:CDS:1</fullName>
    </submittedName>
</protein>
<feature type="non-terminal residue" evidence="2">
    <location>
        <position position="611"/>
    </location>
</feature>
<proteinExistence type="predicted"/>
<evidence type="ECO:0000313" key="2">
    <source>
        <dbReference type="EMBL" id="CAG8841468.1"/>
    </source>
</evidence>
<dbReference type="Proteomes" id="UP000789901">
    <property type="component" value="Unassembled WGS sequence"/>
</dbReference>
<feature type="coiled-coil region" evidence="1">
    <location>
        <begin position="291"/>
        <end position="334"/>
    </location>
</feature>
<keyword evidence="3" id="KW-1185">Reference proteome</keyword>
<organism evidence="2 3">
    <name type="scientific">Gigaspora margarita</name>
    <dbReference type="NCBI Taxonomy" id="4874"/>
    <lineage>
        <taxon>Eukaryota</taxon>
        <taxon>Fungi</taxon>
        <taxon>Fungi incertae sedis</taxon>
        <taxon>Mucoromycota</taxon>
        <taxon>Glomeromycotina</taxon>
        <taxon>Glomeromycetes</taxon>
        <taxon>Diversisporales</taxon>
        <taxon>Gigasporaceae</taxon>
        <taxon>Gigaspora</taxon>
    </lineage>
</organism>
<keyword evidence="1" id="KW-0175">Coiled coil</keyword>
<evidence type="ECO:0000313" key="3">
    <source>
        <dbReference type="Proteomes" id="UP000789901"/>
    </source>
</evidence>
<feature type="coiled-coil region" evidence="1">
    <location>
        <begin position="461"/>
        <end position="507"/>
    </location>
</feature>
<dbReference type="EMBL" id="CAJVQB010065914">
    <property type="protein sequence ID" value="CAG8841468.1"/>
    <property type="molecule type" value="Genomic_DNA"/>
</dbReference>
<comment type="caution">
    <text evidence="2">The sequence shown here is derived from an EMBL/GenBank/DDBJ whole genome shotgun (WGS) entry which is preliminary data.</text>
</comment>
<name>A0ABN7WVL2_GIGMA</name>